<dbReference type="SUPFAM" id="SSF56672">
    <property type="entry name" value="DNA/RNA polymerases"/>
    <property type="match status" value="1"/>
</dbReference>
<sequence length="609" mass="71388">MENVRDIMRSPEQVLKALKKHGKVSDYKFERLYRILFNEEMFHVAYQRIYAKPGNMTPGTDGKTINQMSLQRINKVIASLRDESYKPNPAKRIYIPKKNGKKRPLGIPSFEDKLVQEVVCMILEAIYEEVFANTSHGFRPNRSCHTALTHIQKTFTGTKWFVEGDIKGFFDNIDHNVLIATLRKRIADDRFLRLIRKLLNAGYIEDWRFHNTNKGTPQGGNISPILANIYLDNFDKYMEEYALRFNKGKERHITKEYKQFSGKMQGILKSIKNIQDADARLQLMDEYEKLRRERQKIESRDSMDETYRRLRYVRYADDFLIGVIGSKADCVKIKSDITKYMEENLKLELSQEKTLITNAQKPAKFLGFDVSVRKSDAVKRNKNNVPARYYNGKIVLKVAIETVRNKLEEYSAIRYKVENGRQVWFAKFRGNLMKKKIEDIVAAYNSEIRGFYNYYRIANNVAYALSKFGYIMEYSMYHTIAAKTNSTVSKIIDKYKVGNDIIVPYHDAKGNLRHRKFYNEGFKRKPPMYYAEVNDLSYTIAIPQPTLTERLEARTCELCRKVGPVVMRHVRKLNQLKGKTECDRLMLEKHRKTLVVCEKCYAQIHNHAK</sequence>
<reference evidence="3 4" key="2">
    <citation type="submission" date="2008-10" db="EMBL/GenBank/DDBJ databases">
        <authorList>
            <person name="Fulton L."/>
            <person name="Clifton S."/>
            <person name="Fulton B."/>
            <person name="Xu J."/>
            <person name="Minx P."/>
            <person name="Pepin K.H."/>
            <person name="Johnson M."/>
            <person name="Bhonagiri V."/>
            <person name="Nash W.E."/>
            <person name="Mardis E.R."/>
            <person name="Wilson R.K."/>
        </authorList>
    </citation>
    <scope>NUCLEOTIDE SEQUENCE [LARGE SCALE GENOMIC DNA]</scope>
    <source>
        <strain evidence="3 4">DSM 18315</strain>
    </source>
</reference>
<dbReference type="Proteomes" id="UP000005510">
    <property type="component" value="Unassembled WGS sequence"/>
</dbReference>
<dbReference type="PANTHER" id="PTHR34047:SF8">
    <property type="entry name" value="PROTEIN YKFC"/>
    <property type="match status" value="1"/>
</dbReference>
<evidence type="ECO:0000256" key="1">
    <source>
        <dbReference type="ARBA" id="ARBA00034120"/>
    </source>
</evidence>
<evidence type="ECO:0000313" key="3">
    <source>
        <dbReference type="EMBL" id="EEC94837.1"/>
    </source>
</evidence>
<dbReference type="Pfam" id="PF00078">
    <property type="entry name" value="RVT_1"/>
    <property type="match status" value="1"/>
</dbReference>
<dbReference type="InterPro" id="IPR000477">
    <property type="entry name" value="RT_dom"/>
</dbReference>
<organism evidence="3 4">
    <name type="scientific">Parabacteroides johnsonii DSM 18315</name>
    <dbReference type="NCBI Taxonomy" id="537006"/>
    <lineage>
        <taxon>Bacteria</taxon>
        <taxon>Pseudomonadati</taxon>
        <taxon>Bacteroidota</taxon>
        <taxon>Bacteroidia</taxon>
        <taxon>Bacteroidales</taxon>
        <taxon>Tannerellaceae</taxon>
        <taxon>Parabacteroides</taxon>
    </lineage>
</organism>
<comment type="similarity">
    <text evidence="1">Belongs to the bacterial reverse transcriptase family.</text>
</comment>
<dbReference type="PANTHER" id="PTHR34047">
    <property type="entry name" value="NUCLEAR INTRON MATURASE 1, MITOCHONDRIAL-RELATED"/>
    <property type="match status" value="1"/>
</dbReference>
<feature type="domain" description="Reverse transcriptase" evidence="2">
    <location>
        <begin position="76"/>
        <end position="370"/>
    </location>
</feature>
<dbReference type="CDD" id="cd01651">
    <property type="entry name" value="RT_G2_intron"/>
    <property type="match status" value="1"/>
</dbReference>
<name>B7BFG5_9BACT</name>
<dbReference type="InterPro" id="IPR024937">
    <property type="entry name" value="Domain_X"/>
</dbReference>
<keyword evidence="3" id="KW-0695">RNA-directed DNA polymerase</keyword>
<dbReference type="GO" id="GO:0006397">
    <property type="term" value="P:mRNA processing"/>
    <property type="evidence" value="ECO:0007669"/>
    <property type="project" value="InterPro"/>
</dbReference>
<dbReference type="PROSITE" id="PS50878">
    <property type="entry name" value="RT_POL"/>
    <property type="match status" value="1"/>
</dbReference>
<dbReference type="InterPro" id="IPR049030">
    <property type="entry name" value="AI2M-like_HNH"/>
</dbReference>
<protein>
    <submittedName>
        <fullName evidence="3">Reverse transcriptase (RNA-dependent DNA polymerase)</fullName>
    </submittedName>
</protein>
<dbReference type="InterPro" id="IPR051083">
    <property type="entry name" value="GrpII_Intron_Splice-Mob/Def"/>
</dbReference>
<dbReference type="STRING" id="537006.PRABACTJOHN_03794"/>
<dbReference type="EMBL" id="ABYH01000383">
    <property type="protein sequence ID" value="EEC94837.1"/>
    <property type="molecule type" value="Genomic_DNA"/>
</dbReference>
<accession>B7BFG5</accession>
<proteinExistence type="inferred from homology"/>
<evidence type="ECO:0000259" key="2">
    <source>
        <dbReference type="PROSITE" id="PS50878"/>
    </source>
</evidence>
<dbReference type="InterPro" id="IPR043502">
    <property type="entry name" value="DNA/RNA_pol_sf"/>
</dbReference>
<keyword evidence="3" id="KW-0548">Nucleotidyltransferase</keyword>
<dbReference type="Pfam" id="PF21368">
    <property type="entry name" value="AI2M-like_HNH"/>
    <property type="match status" value="1"/>
</dbReference>
<evidence type="ECO:0000313" key="4">
    <source>
        <dbReference type="Proteomes" id="UP000005510"/>
    </source>
</evidence>
<dbReference type="HOGENOM" id="CLU_013584_3_1_10"/>
<gene>
    <name evidence="3" type="ORF">PRABACTJOHN_03794</name>
</gene>
<comment type="caution">
    <text evidence="3">The sequence shown here is derived from an EMBL/GenBank/DDBJ whole genome shotgun (WGS) entry which is preliminary data.</text>
</comment>
<dbReference type="GO" id="GO:0003964">
    <property type="term" value="F:RNA-directed DNA polymerase activity"/>
    <property type="evidence" value="ECO:0007669"/>
    <property type="project" value="UniProtKB-KW"/>
</dbReference>
<dbReference type="Pfam" id="PF01348">
    <property type="entry name" value="Intron_maturas2"/>
    <property type="match status" value="1"/>
</dbReference>
<reference evidence="3 4" key="1">
    <citation type="submission" date="2008-10" db="EMBL/GenBank/DDBJ databases">
        <title>Draft genome sequence of Parabacteroides johnsonii (DSM 18315).</title>
        <authorList>
            <person name="Sudarsanam P."/>
            <person name="Ley R."/>
            <person name="Guruge J."/>
            <person name="Turnbaugh P.J."/>
            <person name="Mahowald M."/>
            <person name="Liep D."/>
            <person name="Gordon J."/>
        </authorList>
    </citation>
    <scope>NUCLEOTIDE SEQUENCE [LARGE SCALE GENOMIC DNA]</scope>
    <source>
        <strain evidence="3 4">DSM 18315</strain>
    </source>
</reference>
<dbReference type="AlphaFoldDB" id="B7BFG5"/>
<keyword evidence="3" id="KW-0808">Transferase</keyword>